<proteinExistence type="predicted"/>
<protein>
    <recommendedName>
        <fullName evidence="3">DUF5640 domain-containing protein</fullName>
    </recommendedName>
</protein>
<reference evidence="2" key="1">
    <citation type="submission" date="2011-07" db="EMBL/GenBank/DDBJ databases">
        <title>Complete genome sequence of Acetobacterium woodii.</title>
        <authorList>
            <person name="Poehlein A."/>
            <person name="Schmidt S."/>
            <person name="Kaster A.-K."/>
            <person name="Goenrich M."/>
            <person name="Vollmers J."/>
            <person name="Thuermer A."/>
            <person name="Gottschalk G."/>
            <person name="Thauer R.K."/>
            <person name="Daniel R."/>
            <person name="Mueller V."/>
        </authorList>
    </citation>
    <scope>NUCLEOTIDE SEQUENCE [LARGE SCALE GENOMIC DNA]</scope>
    <source>
        <strain evidence="2">ATCC 29683 / DSM 1030 / JCM 2381 / KCTC 1655 / WB1</strain>
    </source>
</reference>
<dbReference type="AlphaFoldDB" id="H6LDG6"/>
<dbReference type="STRING" id="931626.Awo_c11540"/>
<dbReference type="Proteomes" id="UP000007177">
    <property type="component" value="Chromosome"/>
</dbReference>
<dbReference type="RefSeq" id="WP_014355541.1">
    <property type="nucleotide sequence ID" value="NC_016894.1"/>
</dbReference>
<reference evidence="1 2" key="2">
    <citation type="journal article" date="2012" name="PLoS ONE">
        <title>An ancient pathway combining carbon dioxide fixation with the generation and utilization of a sodium ion gradient for ATP synthesis.</title>
        <authorList>
            <person name="Poehlein A."/>
            <person name="Schmidt S."/>
            <person name="Kaster A.K."/>
            <person name="Goenrich M."/>
            <person name="Vollmers J."/>
            <person name="Thurmer A."/>
            <person name="Bertsch J."/>
            <person name="Schuchmann K."/>
            <person name="Voigt B."/>
            <person name="Hecker M."/>
            <person name="Daniel R."/>
            <person name="Thauer R.K."/>
            <person name="Gottschalk G."/>
            <person name="Muller V."/>
        </authorList>
    </citation>
    <scope>NUCLEOTIDE SEQUENCE [LARGE SCALE GENOMIC DNA]</scope>
    <source>
        <strain evidence="2">ATCC 29683 / DSM 1030 / JCM 2381 / KCTC 1655 / WB1</strain>
    </source>
</reference>
<gene>
    <name evidence="1" type="ordered locus">Awo_c11540</name>
</gene>
<dbReference type="EMBL" id="CP002987">
    <property type="protein sequence ID" value="AFA47938.1"/>
    <property type="molecule type" value="Genomic_DNA"/>
</dbReference>
<sequence length="227" mass="25797">MKEKILTWVLLIASVVSMPLILSGCFASDMITSDQEKIMGDWYDSDSKGYFLFQDDGTYRSGYGLYSDNAGGYYELKKDVLCLTMTYTILDGQKQNVLTSDQQVTELKYRFDLSGNLVIRSESNTINFSRIDPQTNDIPEEQPEEAFQGLYQGVEEAVFYYFHGNGNVSRSTTSNDKTYNGTYTVSGNTLSFNFDDESHTFTFNFDTENQLTLSNDTGQTTHYKKIN</sequence>
<accession>H6LDG6</accession>
<organism evidence="1 2">
    <name type="scientific">Acetobacterium woodii (strain ATCC 29683 / DSM 1030 / JCM 2381 / KCTC 1655 / WB1)</name>
    <dbReference type="NCBI Taxonomy" id="931626"/>
    <lineage>
        <taxon>Bacteria</taxon>
        <taxon>Bacillati</taxon>
        <taxon>Bacillota</taxon>
        <taxon>Clostridia</taxon>
        <taxon>Eubacteriales</taxon>
        <taxon>Eubacteriaceae</taxon>
        <taxon>Acetobacterium</taxon>
    </lineage>
</organism>
<evidence type="ECO:0008006" key="3">
    <source>
        <dbReference type="Google" id="ProtNLM"/>
    </source>
</evidence>
<dbReference type="KEGG" id="awo:Awo_c11540"/>
<dbReference type="HOGENOM" id="CLU_1217652_0_0_9"/>
<name>H6LDG6_ACEWD</name>
<evidence type="ECO:0000313" key="1">
    <source>
        <dbReference type="EMBL" id="AFA47938.1"/>
    </source>
</evidence>
<keyword evidence="2" id="KW-1185">Reference proteome</keyword>
<dbReference type="PROSITE" id="PS51257">
    <property type="entry name" value="PROKAR_LIPOPROTEIN"/>
    <property type="match status" value="1"/>
</dbReference>
<evidence type="ECO:0000313" key="2">
    <source>
        <dbReference type="Proteomes" id="UP000007177"/>
    </source>
</evidence>